<sequence length="1271" mass="137934">MNRLLMGTAGALSAASLYTSPLSCHPTPHGISPEIGLITHRGVRRSVGSNQNRDSPLINAFWQSNTVWNKDEGSTLMDQSEGGPVTIAMTPTSRRICTKAKQAQPNPVSSVQHPKPLFTHDLSQCIRRGRSAVTSSQKSAKKQAQGSSKSKKPKGSISKRRSHAPECRNLSSEKVAKSTCGKMKVLRLHRIHKRNKFGETHVHLAVMKGDLQAVKNMIEVGASVNLADNAGWTPLHEAVLRGNDTIAETLLKAGARVNSVGQEGITPLHDAAGLGNLKIVQLLLKWGADPIMKNQKGDSAFDICEDRKIKLLLRRYADKGGRTTRQSTAKGEAEKDLQASEAEVRPAVSSDSLDAAKLLDTSSENPEAKPSAQILLQQSSQKKDSDNDGSFPLQGQASPGSDIVSCPDSDPDSVITVDYTETQSSSPEHWALSATQDFSGAAYRLVGDTLRENDNTVKEKSLVSGASKTNPNQWEGSCRETTDEAVMDGSRDNHETVLLEESSSGVAKKKMRRMRVASDQKFLDYLLNFDLNGISVVNDRTNGAAPLNKNECENSSSSPDHSHAQINMYQQCSIPVLTSCQTEVSGSCADEQVLSSEESSESSGSQSLLIGLIHNQGLTCSPEPQVGLKMIGQLKPTNEQLKSVHSSNQTVTNQSYHKERQQKQTSLSATTFDSNGVASKCSQTNTDDLKNVAYKNPKENILADLFSTELHCQSNDPDKSIKQLQGKQEDKVIPLSCCHCSVSSADIVCNEGLCSGRSLSRVLDSTQAVASELQASSVGEEKQLLVSAPSRKSPKDDEININSSGKIPPEANIPTVPSVLERAKDDNSAVVTDDAKSSADSDCTVIEEQEHLHSTDKVREDVTVQARLNPASVVSTCEEGRREKQHDSCKTVDEQNRGEPTESTTDPDNTESSVSMLTDLSQKPLCLLPTHDNSQGTERAEQDGLQKAVENEGGSSPATLSQCKKNQYKHKLGKHTNQAGLSDAGGTLFHQACKKGNLTAVKRLIKAGIDINIADNAGWTALHEASVGGFPDVVEELLRAGANVNSRGLEGITPLHNAVMYGKYEVVMLLLQYGSNPHDKNSCGESAMDLAKHEIIKELLLTFRKSPVVYGQPTDSFKQDSEMLHCEEIQKDHQVCRQRPASFRGNVRRNIARRRAGSARCCLLESCQSRTMRLANGDVEALSKKTVTSQLSCEESQQNQTSLLSFNFHNKPVHVQPPDTFRRGNKRKTARSRAGSAPNSLECGQSQITMEMSKEAEPEQTGIRLRACGAT</sequence>
<dbReference type="PROSITE" id="PS50297">
    <property type="entry name" value="ANK_REP_REGION"/>
    <property type="match status" value="6"/>
</dbReference>
<feature type="compositionally biased region" description="Polar residues" evidence="2">
    <location>
        <begin position="643"/>
        <end position="655"/>
    </location>
</feature>
<feature type="region of interest" description="Disordered" evidence="2">
    <location>
        <begin position="1210"/>
        <end position="1241"/>
    </location>
</feature>
<feature type="region of interest" description="Disordered" evidence="2">
    <location>
        <begin position="643"/>
        <end position="667"/>
    </location>
</feature>
<feature type="non-terminal residue" evidence="3">
    <location>
        <position position="1271"/>
    </location>
</feature>
<dbReference type="SUPFAM" id="SSF48403">
    <property type="entry name" value="Ankyrin repeat"/>
    <property type="match status" value="2"/>
</dbReference>
<keyword evidence="4" id="KW-1185">Reference proteome</keyword>
<dbReference type="PANTHER" id="PTHR24149:SF14">
    <property type="entry name" value="ANKYRIN REPEAT DOMAIN 12"/>
    <property type="match status" value="1"/>
</dbReference>
<feature type="compositionally biased region" description="Basic and acidic residues" evidence="2">
    <location>
        <begin position="331"/>
        <end position="344"/>
    </location>
</feature>
<dbReference type="InterPro" id="IPR036770">
    <property type="entry name" value="Ankyrin_rpt-contain_sf"/>
</dbReference>
<feature type="repeat" description="ANK" evidence="1">
    <location>
        <begin position="1017"/>
        <end position="1049"/>
    </location>
</feature>
<dbReference type="AlphaFoldDB" id="A0A8J4X0Z9"/>
<dbReference type="Proteomes" id="UP000727407">
    <property type="component" value="Unassembled WGS sequence"/>
</dbReference>
<dbReference type="PROSITE" id="PS50088">
    <property type="entry name" value="ANK_REPEAT"/>
    <property type="match status" value="6"/>
</dbReference>
<dbReference type="Pfam" id="PF00023">
    <property type="entry name" value="Ank"/>
    <property type="match status" value="1"/>
</dbReference>
<feature type="repeat" description="ANK" evidence="1">
    <location>
        <begin position="197"/>
        <end position="229"/>
    </location>
</feature>
<feature type="region of interest" description="Disordered" evidence="2">
    <location>
        <begin position="787"/>
        <end position="813"/>
    </location>
</feature>
<gene>
    <name evidence="3" type="ORF">DAT39_013521</name>
</gene>
<feature type="repeat" description="ANK" evidence="1">
    <location>
        <begin position="263"/>
        <end position="295"/>
    </location>
</feature>
<keyword evidence="1" id="KW-0040">ANK repeat</keyword>
<evidence type="ECO:0000313" key="4">
    <source>
        <dbReference type="Proteomes" id="UP000727407"/>
    </source>
</evidence>
<dbReference type="OrthoDB" id="5806726at2759"/>
<feature type="compositionally biased region" description="Basic and acidic residues" evidence="2">
    <location>
        <begin position="878"/>
        <end position="900"/>
    </location>
</feature>
<feature type="compositionally biased region" description="Low complexity" evidence="2">
    <location>
        <begin position="135"/>
        <end position="148"/>
    </location>
</feature>
<feature type="region of interest" description="Disordered" evidence="2">
    <location>
        <begin position="874"/>
        <end position="961"/>
    </location>
</feature>
<reference evidence="3" key="1">
    <citation type="submission" date="2020-07" db="EMBL/GenBank/DDBJ databases">
        <title>Clarias magur genome sequencing, assembly and annotation.</title>
        <authorList>
            <person name="Kushwaha B."/>
            <person name="Kumar R."/>
            <person name="Das P."/>
            <person name="Joshi C.G."/>
            <person name="Kumar D."/>
            <person name="Nagpure N.S."/>
            <person name="Pandey M."/>
            <person name="Agarwal S."/>
            <person name="Srivastava S."/>
            <person name="Singh M."/>
            <person name="Sahoo L."/>
            <person name="Jayasankar P."/>
            <person name="Meher P.K."/>
            <person name="Koringa P.G."/>
            <person name="Iquebal M.A."/>
            <person name="Das S.P."/>
            <person name="Bit A."/>
            <person name="Patnaik S."/>
            <person name="Patel N."/>
            <person name="Shah T.M."/>
            <person name="Hinsu A."/>
            <person name="Jena J.K."/>
        </authorList>
    </citation>
    <scope>NUCLEOTIDE SEQUENCE</scope>
    <source>
        <strain evidence="3">CIFAMagur01</strain>
        <tissue evidence="3">Testis</tissue>
    </source>
</reference>
<dbReference type="PANTHER" id="PTHR24149">
    <property type="entry name" value="ANKYRIN REPEAT DOMAIN-CONTAINING PROTEIN 12"/>
    <property type="match status" value="1"/>
</dbReference>
<dbReference type="InterPro" id="IPR002110">
    <property type="entry name" value="Ankyrin_rpt"/>
</dbReference>
<name>A0A8J4X0Z9_CLAMG</name>
<evidence type="ECO:0000256" key="2">
    <source>
        <dbReference type="SAM" id="MobiDB-lite"/>
    </source>
</evidence>
<evidence type="ECO:0000313" key="3">
    <source>
        <dbReference type="EMBL" id="KAF5896746.1"/>
    </source>
</evidence>
<evidence type="ECO:0000256" key="1">
    <source>
        <dbReference type="PROSITE-ProRule" id="PRU00023"/>
    </source>
</evidence>
<dbReference type="Pfam" id="PF12796">
    <property type="entry name" value="Ank_2"/>
    <property type="match status" value="2"/>
</dbReference>
<feature type="repeat" description="ANK" evidence="1">
    <location>
        <begin position="230"/>
        <end position="262"/>
    </location>
</feature>
<feature type="region of interest" description="Disordered" evidence="2">
    <location>
        <begin position="129"/>
        <end position="174"/>
    </location>
</feature>
<feature type="region of interest" description="Disordered" evidence="2">
    <location>
        <begin position="320"/>
        <end position="413"/>
    </location>
</feature>
<accession>A0A8J4X0Z9</accession>
<organism evidence="3 4">
    <name type="scientific">Clarias magur</name>
    <name type="common">Asian catfish</name>
    <name type="synonym">Macropteronotus magur</name>
    <dbReference type="NCBI Taxonomy" id="1594786"/>
    <lineage>
        <taxon>Eukaryota</taxon>
        <taxon>Metazoa</taxon>
        <taxon>Chordata</taxon>
        <taxon>Craniata</taxon>
        <taxon>Vertebrata</taxon>
        <taxon>Euteleostomi</taxon>
        <taxon>Actinopterygii</taxon>
        <taxon>Neopterygii</taxon>
        <taxon>Teleostei</taxon>
        <taxon>Ostariophysi</taxon>
        <taxon>Siluriformes</taxon>
        <taxon>Clariidae</taxon>
        <taxon>Clarias</taxon>
    </lineage>
</organism>
<protein>
    <submittedName>
        <fullName evidence="3">Tonsoku-like protein isoform X2</fullName>
    </submittedName>
</protein>
<dbReference type="SMART" id="SM00248">
    <property type="entry name" value="ANK"/>
    <property type="match status" value="6"/>
</dbReference>
<feature type="repeat" description="ANK" evidence="1">
    <location>
        <begin position="984"/>
        <end position="1016"/>
    </location>
</feature>
<dbReference type="PRINTS" id="PR01415">
    <property type="entry name" value="ANKYRIN"/>
</dbReference>
<dbReference type="EMBL" id="QNUK01000264">
    <property type="protein sequence ID" value="KAF5896746.1"/>
    <property type="molecule type" value="Genomic_DNA"/>
</dbReference>
<comment type="caution">
    <text evidence="3">The sequence shown here is derived from an EMBL/GenBank/DDBJ whole genome shotgun (WGS) entry which is preliminary data.</text>
</comment>
<feature type="compositionally biased region" description="Polar residues" evidence="2">
    <location>
        <begin position="901"/>
        <end position="921"/>
    </location>
</feature>
<feature type="compositionally biased region" description="Basic residues" evidence="2">
    <location>
        <begin position="149"/>
        <end position="162"/>
    </location>
</feature>
<dbReference type="GO" id="GO:0005654">
    <property type="term" value="C:nucleoplasm"/>
    <property type="evidence" value="ECO:0007669"/>
    <property type="project" value="TreeGrafter"/>
</dbReference>
<feature type="repeat" description="ANK" evidence="1">
    <location>
        <begin position="1050"/>
        <end position="1082"/>
    </location>
</feature>
<proteinExistence type="predicted"/>
<dbReference type="Gene3D" id="1.25.40.20">
    <property type="entry name" value="Ankyrin repeat-containing domain"/>
    <property type="match status" value="2"/>
</dbReference>
<dbReference type="InterPro" id="IPR053210">
    <property type="entry name" value="ANKRD12"/>
</dbReference>